<evidence type="ECO:0000256" key="1">
    <source>
        <dbReference type="ARBA" id="ARBA00006768"/>
    </source>
</evidence>
<evidence type="ECO:0000313" key="9">
    <source>
        <dbReference type="EMBL" id="GIJ01727.1"/>
    </source>
</evidence>
<evidence type="ECO:0000313" key="10">
    <source>
        <dbReference type="Proteomes" id="UP000652013"/>
    </source>
</evidence>
<evidence type="ECO:0000256" key="2">
    <source>
        <dbReference type="ARBA" id="ARBA00023295"/>
    </source>
</evidence>
<proteinExistence type="inferred from homology"/>
<feature type="domain" description="Glycoside hydrolase family 65 central catalytic" evidence="6">
    <location>
        <begin position="321"/>
        <end position="661"/>
    </location>
</feature>
<dbReference type="Gene3D" id="2.70.98.40">
    <property type="entry name" value="Glycoside hydrolase, family 65, N-terminal domain"/>
    <property type="match status" value="1"/>
</dbReference>
<keyword evidence="2" id="KW-0326">Glycosidase</keyword>
<organism evidence="9 10">
    <name type="scientific">Spirilliplanes yamanashiensis</name>
    <dbReference type="NCBI Taxonomy" id="42233"/>
    <lineage>
        <taxon>Bacteria</taxon>
        <taxon>Bacillati</taxon>
        <taxon>Actinomycetota</taxon>
        <taxon>Actinomycetes</taxon>
        <taxon>Micromonosporales</taxon>
        <taxon>Micromonosporaceae</taxon>
        <taxon>Spirilliplanes</taxon>
    </lineage>
</organism>
<dbReference type="AlphaFoldDB" id="A0A8J3Y5G4"/>
<dbReference type="InterPro" id="IPR005195">
    <property type="entry name" value="Glyco_hydro_65_M"/>
</dbReference>
<evidence type="ECO:0000256" key="5">
    <source>
        <dbReference type="SAM" id="MobiDB-lite"/>
    </source>
</evidence>
<dbReference type="Pfam" id="PF03632">
    <property type="entry name" value="Glyco_hydro_65m"/>
    <property type="match status" value="1"/>
</dbReference>
<dbReference type="InterPro" id="IPR005196">
    <property type="entry name" value="Glyco_hydro_65_N"/>
</dbReference>
<dbReference type="Pfam" id="PF03636">
    <property type="entry name" value="Glyco_hydro_65N"/>
    <property type="match status" value="1"/>
</dbReference>
<feature type="domain" description="Glycoside hydrolase family 65 N-terminal" evidence="8">
    <location>
        <begin position="14"/>
        <end position="265"/>
    </location>
</feature>
<dbReference type="InterPro" id="IPR005194">
    <property type="entry name" value="Glyco_hydro_65_C"/>
</dbReference>
<sequence length="776" mass="84263">MSHPYPVEPWCLREHGAPTESLRQVESLFALANGHIGIRGTLDEGDPRGMPGTYLNSLYELRELTYPEDAYGFPEASETVVNAPDATFVRLTVGDAALDVRTAGVHGHERVLDLREGTLTRSFEWAGVAVRSTRVVPFTRPAVAALRYEVRALDAAVTVRLDSDLLANEEQPEQRDDPRAATVLQRPLVPQRHLGEAAGGVLEHRTERSGIRLVSAVDHTVDGGATPPAVSTEAGPDRIRTTVTATLGPGETLTLVKVVAYSWSDAHDPGRLEHDARHDRDTALADGFDALLRDQRLHLDDFWRHADVELDGDPPVQQAVRFGLFHVLQAGDQSVPHPVPAKGLTGNGYDGHALWDTEAFVLPMLTYTHPDCAQYALRWRHGMLARARERATELRLAGAAFPWRTIGGHESSGYWPASTAALHVNADIADAVLRYAAATGDDAFVRECGEDLLIETARLWARVAHRGDDGAWHIDGVTGPDEYTAVVRDNLFTNLMAQRNLRGAAACASADPAEAARWREIADGMHVPYSAAKGVHEQHAGFTTLQEWDFDADDEYPLLLHHPYFELYRRQVVKQADVVLAMHLRGDAFSAAEKAANFAYYEARTVRDSSLSSPTQAILAAELGHLELAHDYLGEAALRDLQGDGEKSGDGLHIASLAGAWSALVMGFGGLRDHDGRLTFAPRLPSHLGRLRFAIRWRGARLRVTVTPREAAYETDGDRIDLHHHGEAVTVAAGAPVTLAIPPLPDPGPVPQAPPGLAPASRRAELAEAGDGGAAA</sequence>
<dbReference type="InterPro" id="IPR012341">
    <property type="entry name" value="6hp_glycosidase-like_sf"/>
</dbReference>
<dbReference type="Gene3D" id="2.60.420.10">
    <property type="entry name" value="Maltose phosphorylase, domain 3"/>
    <property type="match status" value="1"/>
</dbReference>
<keyword evidence="9" id="KW-0378">Hydrolase</keyword>
<gene>
    <name evidence="9" type="ORF">Sya03_10790</name>
</gene>
<dbReference type="SUPFAM" id="SSF74650">
    <property type="entry name" value="Galactose mutarotase-like"/>
    <property type="match status" value="1"/>
</dbReference>
<evidence type="ECO:0000256" key="3">
    <source>
        <dbReference type="PIRSR" id="PIRSR036289-50"/>
    </source>
</evidence>
<dbReference type="PANTHER" id="PTHR11051:SF13">
    <property type="entry name" value="GLYCOSYL TRANSFERASE"/>
    <property type="match status" value="1"/>
</dbReference>
<dbReference type="Gene3D" id="1.50.10.10">
    <property type="match status" value="1"/>
</dbReference>
<reference evidence="9" key="1">
    <citation type="submission" date="2021-01" db="EMBL/GenBank/DDBJ databases">
        <title>Whole genome shotgun sequence of Spirilliplanes yamanashiensis NBRC 15828.</title>
        <authorList>
            <person name="Komaki H."/>
            <person name="Tamura T."/>
        </authorList>
    </citation>
    <scope>NUCLEOTIDE SEQUENCE</scope>
    <source>
        <strain evidence="9">NBRC 15828</strain>
    </source>
</reference>
<dbReference type="RefSeq" id="WP_203937029.1">
    <property type="nucleotide sequence ID" value="NZ_BAAAGJ010000005.1"/>
</dbReference>
<dbReference type="GO" id="GO:0005975">
    <property type="term" value="P:carbohydrate metabolic process"/>
    <property type="evidence" value="ECO:0007669"/>
    <property type="project" value="InterPro"/>
</dbReference>
<comment type="caution">
    <text evidence="9">The sequence shown here is derived from an EMBL/GenBank/DDBJ whole genome shotgun (WGS) entry which is preliminary data.</text>
</comment>
<dbReference type="InterPro" id="IPR017045">
    <property type="entry name" value="Malt_Pase/Glycosyl_Hdrlase"/>
</dbReference>
<dbReference type="Proteomes" id="UP000652013">
    <property type="component" value="Unassembled WGS sequence"/>
</dbReference>
<feature type="compositionally biased region" description="Pro residues" evidence="5">
    <location>
        <begin position="742"/>
        <end position="757"/>
    </location>
</feature>
<evidence type="ECO:0000259" key="6">
    <source>
        <dbReference type="Pfam" id="PF03632"/>
    </source>
</evidence>
<dbReference type="GO" id="GO:0030246">
    <property type="term" value="F:carbohydrate binding"/>
    <property type="evidence" value="ECO:0007669"/>
    <property type="project" value="InterPro"/>
</dbReference>
<dbReference type="InterPro" id="IPR037018">
    <property type="entry name" value="GH65_N"/>
</dbReference>
<keyword evidence="10" id="KW-1185">Reference proteome</keyword>
<feature type="binding site" evidence="4">
    <location>
        <begin position="574"/>
        <end position="575"/>
    </location>
    <ligand>
        <name>substrate</name>
    </ligand>
</feature>
<evidence type="ECO:0000259" key="8">
    <source>
        <dbReference type="Pfam" id="PF03636"/>
    </source>
</evidence>
<comment type="similarity">
    <text evidence="1">Belongs to the glycosyl hydrolase 65 family.</text>
</comment>
<evidence type="ECO:0000256" key="4">
    <source>
        <dbReference type="PIRSR" id="PIRSR036289-51"/>
    </source>
</evidence>
<feature type="region of interest" description="Disordered" evidence="5">
    <location>
        <begin position="742"/>
        <end position="776"/>
    </location>
</feature>
<evidence type="ECO:0000259" key="7">
    <source>
        <dbReference type="Pfam" id="PF03633"/>
    </source>
</evidence>
<dbReference type="EMBL" id="BOOY01000005">
    <property type="protein sequence ID" value="GIJ01727.1"/>
    <property type="molecule type" value="Genomic_DNA"/>
</dbReference>
<dbReference type="PANTHER" id="PTHR11051">
    <property type="entry name" value="GLYCOSYL HYDROLASE-RELATED"/>
    <property type="match status" value="1"/>
</dbReference>
<dbReference type="SUPFAM" id="SSF48208">
    <property type="entry name" value="Six-hairpin glycosidases"/>
    <property type="match status" value="1"/>
</dbReference>
<feature type="binding site" evidence="4">
    <location>
        <begin position="355"/>
        <end position="356"/>
    </location>
    <ligand>
        <name>substrate</name>
    </ligand>
</feature>
<dbReference type="GO" id="GO:0016757">
    <property type="term" value="F:glycosyltransferase activity"/>
    <property type="evidence" value="ECO:0007669"/>
    <property type="project" value="UniProtKB-ARBA"/>
</dbReference>
<dbReference type="Pfam" id="PF03633">
    <property type="entry name" value="Glyco_hydro_65C"/>
    <property type="match status" value="1"/>
</dbReference>
<name>A0A8J3Y5G4_9ACTN</name>
<feature type="active site" description="Proton donor" evidence="3">
    <location>
        <position position="482"/>
    </location>
</feature>
<dbReference type="GO" id="GO:0004553">
    <property type="term" value="F:hydrolase activity, hydrolyzing O-glycosyl compounds"/>
    <property type="evidence" value="ECO:0007669"/>
    <property type="project" value="TreeGrafter"/>
</dbReference>
<dbReference type="InterPro" id="IPR008928">
    <property type="entry name" value="6-hairpin_glycosidase_sf"/>
</dbReference>
<dbReference type="PIRSF" id="PIRSF036289">
    <property type="entry name" value="Glycosyl_hydrolase_malt_phosph"/>
    <property type="match status" value="1"/>
</dbReference>
<feature type="domain" description="Glycoside hydrolase family 65 C-terminal" evidence="7">
    <location>
        <begin position="671"/>
        <end position="731"/>
    </location>
</feature>
<accession>A0A8J3Y5G4</accession>
<dbReference type="InterPro" id="IPR011013">
    <property type="entry name" value="Gal_mutarotase_sf_dom"/>
</dbReference>
<protein>
    <submittedName>
        <fullName evidence="9">Glycosyl hydrolase</fullName>
    </submittedName>
</protein>